<accession>A0ABS0XFW1</accession>
<proteinExistence type="predicted"/>
<gene>
    <name evidence="2" type="ORF">JGB26_34315</name>
</gene>
<dbReference type="EMBL" id="JAEKOZ010000033">
    <property type="protein sequence ID" value="MBJ3812100.1"/>
    <property type="molecule type" value="Genomic_DNA"/>
</dbReference>
<protein>
    <submittedName>
        <fullName evidence="2">DUF397 domain-containing protein</fullName>
    </submittedName>
</protein>
<sequence>MTLPPTIRWRKSSYSNGMGGECVEVALLLGDIAVRDSKAVPGPWITVGTGAWESFVGAVRVESPARSATN</sequence>
<keyword evidence="3" id="KW-1185">Reference proteome</keyword>
<name>A0ABS0XFW1_9ACTN</name>
<dbReference type="Pfam" id="PF04149">
    <property type="entry name" value="DUF397"/>
    <property type="match status" value="1"/>
</dbReference>
<comment type="caution">
    <text evidence="2">The sequence shown here is derived from an EMBL/GenBank/DDBJ whole genome shotgun (WGS) entry which is preliminary data.</text>
</comment>
<dbReference type="Proteomes" id="UP000634780">
    <property type="component" value="Unassembled WGS sequence"/>
</dbReference>
<feature type="domain" description="DUF397" evidence="1">
    <location>
        <begin position="8"/>
        <end position="60"/>
    </location>
</feature>
<dbReference type="InterPro" id="IPR007278">
    <property type="entry name" value="DUF397"/>
</dbReference>
<evidence type="ECO:0000259" key="1">
    <source>
        <dbReference type="Pfam" id="PF04149"/>
    </source>
</evidence>
<dbReference type="RefSeq" id="WP_190113928.1">
    <property type="nucleotide sequence ID" value="NZ_BMVR01000001.1"/>
</dbReference>
<organism evidence="2 3">
    <name type="scientific">Streptomyces flavofungini</name>
    <dbReference type="NCBI Taxonomy" id="68200"/>
    <lineage>
        <taxon>Bacteria</taxon>
        <taxon>Bacillati</taxon>
        <taxon>Actinomycetota</taxon>
        <taxon>Actinomycetes</taxon>
        <taxon>Kitasatosporales</taxon>
        <taxon>Streptomycetaceae</taxon>
        <taxon>Streptomyces</taxon>
    </lineage>
</organism>
<evidence type="ECO:0000313" key="3">
    <source>
        <dbReference type="Proteomes" id="UP000634780"/>
    </source>
</evidence>
<reference evidence="2 3" key="1">
    <citation type="submission" date="2020-12" db="EMBL/GenBank/DDBJ databases">
        <title>Streptomyces typhae sp. nov., a novel endophytic actinomycete isolated from the root of cattail pollen (Typha angustifolia L.).</title>
        <authorList>
            <person name="Peng C."/>
            <person name="Liu C."/>
        </authorList>
    </citation>
    <scope>NUCLEOTIDE SEQUENCE [LARGE SCALE GENOMIC DNA]</scope>
    <source>
        <strain evidence="2 3">JCM 4753</strain>
    </source>
</reference>
<evidence type="ECO:0000313" key="2">
    <source>
        <dbReference type="EMBL" id="MBJ3812100.1"/>
    </source>
</evidence>